<feature type="repeat" description="ANK" evidence="2">
    <location>
        <begin position="700"/>
        <end position="732"/>
    </location>
</feature>
<name>A0ABR4GVQ5_9EURO</name>
<sequence>MADPVSIPAGVAGLLSLGIQVSESLIKYYADYKDQDITIRRTTERIETLLVILQSVDGAIKNRADNDLSDAIQQSINNCNDAVAELTEEYQKFAPHVSGSKSTIKGAGRRLAYPFRQSTLHKLGENISEMRDNISVALGALQLNDHGELHVGITEIKRFLQSIQSEQVSSQIREWLKAPDATIDHNSASAKSSKGTGLWLIQSTQFTDWIAQGNSFLWLNGFAGCGKSVLCSIATQHILQQRVQGVGVAFFYFTFREKSKLDESAMIRAMLLQLSAQHQECAADLARVYNSHKLGTAPTHTLIEALQCMFKRFQQIYVLVDALDECPKYVKRDRVLEVLSGMRQWGLPGLHLLVTSRDESDIRRALDPKRDEDIALRGNSGVDDDINSFIKSQLKSNSHLRKWQSYENEIQQALARRAQGVFRYVECQLNALGQCPYSTKRHLDRLLQSLPRDLDETYERILCGIDEDYVEDTRRVLNLLCFATKPLRFDELIHACTIDLTTFTLDADRLSDMHNIDKICVGLVEINGDLVGAKWSYDSVFQIAHFSVQEYLESDRIKRQKAAVFALPREDGHAFLAKVCLAYLLQPSLPQVYRDYSLNKMPFAGYAAQFWHSHYQRSGSMKTRLDTLIIKMFESEDALNTCMGIYGIDLWHQSWMHGKKVASPVYYASFLGLENVLQHIISSEKDNSKRKSMVNALGGDLWSPLIAASWNGFTPIVQLLLAAGADIDNPNTDCGNPLHAACRQSREEVVELLLDSGADVNAISGIMETALRAAVSGGHEGIVKRLLDAGAKLDFDDEFEGSPRSESYGSALFYAVVCDQHDVAKLLINAGANTTRHWRLTKYLDECRGKN</sequence>
<dbReference type="Pfam" id="PF12796">
    <property type="entry name" value="Ank_2"/>
    <property type="match status" value="2"/>
</dbReference>
<dbReference type="PROSITE" id="PS50837">
    <property type="entry name" value="NACHT"/>
    <property type="match status" value="1"/>
</dbReference>
<dbReference type="PANTHER" id="PTHR10039">
    <property type="entry name" value="AMELOGENIN"/>
    <property type="match status" value="1"/>
</dbReference>
<dbReference type="SUPFAM" id="SSF48403">
    <property type="entry name" value="Ankyrin repeat"/>
    <property type="match status" value="1"/>
</dbReference>
<feature type="repeat" description="ANK" evidence="2">
    <location>
        <begin position="733"/>
        <end position="765"/>
    </location>
</feature>
<dbReference type="Pfam" id="PF24883">
    <property type="entry name" value="NPHP3_N"/>
    <property type="match status" value="1"/>
</dbReference>
<reference evidence="4 5" key="1">
    <citation type="submission" date="2024-07" db="EMBL/GenBank/DDBJ databases">
        <title>Section-level genome sequencing and comparative genomics of Aspergillus sections Usti and Cavernicolus.</title>
        <authorList>
            <consortium name="Lawrence Berkeley National Laboratory"/>
            <person name="Nybo J.L."/>
            <person name="Vesth T.C."/>
            <person name="Theobald S."/>
            <person name="Frisvad J.C."/>
            <person name="Larsen T.O."/>
            <person name="Kjaerboelling I."/>
            <person name="Rothschild-Mancinelli K."/>
            <person name="Lyhne E.K."/>
            <person name="Kogle M.E."/>
            <person name="Barry K."/>
            <person name="Clum A."/>
            <person name="Na H."/>
            <person name="Ledsgaard L."/>
            <person name="Lin J."/>
            <person name="Lipzen A."/>
            <person name="Kuo A."/>
            <person name="Riley R."/>
            <person name="Mondo S."/>
            <person name="Labutti K."/>
            <person name="Haridas S."/>
            <person name="Pangalinan J."/>
            <person name="Salamov A.A."/>
            <person name="Simmons B.A."/>
            <person name="Magnuson J.K."/>
            <person name="Chen J."/>
            <person name="Drula E."/>
            <person name="Henrissat B."/>
            <person name="Wiebenga A."/>
            <person name="Lubbers R.J."/>
            <person name="Gomes A.C."/>
            <person name="Makela M.R."/>
            <person name="Stajich J."/>
            <person name="Grigoriev I.V."/>
            <person name="Mortensen U.H."/>
            <person name="De Vries R.P."/>
            <person name="Baker S.E."/>
            <person name="Andersen M.R."/>
        </authorList>
    </citation>
    <scope>NUCLEOTIDE SEQUENCE [LARGE SCALE GENOMIC DNA]</scope>
    <source>
        <strain evidence="4 5">CBS 588.65</strain>
    </source>
</reference>
<evidence type="ECO:0000256" key="2">
    <source>
        <dbReference type="PROSITE-ProRule" id="PRU00023"/>
    </source>
</evidence>
<dbReference type="SUPFAM" id="SSF52540">
    <property type="entry name" value="P-loop containing nucleoside triphosphate hydrolases"/>
    <property type="match status" value="1"/>
</dbReference>
<feature type="domain" description="NACHT" evidence="3">
    <location>
        <begin position="215"/>
        <end position="357"/>
    </location>
</feature>
<evidence type="ECO:0000313" key="4">
    <source>
        <dbReference type="EMBL" id="KAL2803140.1"/>
    </source>
</evidence>
<dbReference type="InterPro" id="IPR031348">
    <property type="entry name" value="PigL_N"/>
</dbReference>
<dbReference type="PROSITE" id="PS50088">
    <property type="entry name" value="ANK_REPEAT"/>
    <property type="match status" value="3"/>
</dbReference>
<dbReference type="Pfam" id="PF22939">
    <property type="entry name" value="WHD_GPIID"/>
    <property type="match status" value="1"/>
</dbReference>
<organism evidence="4 5">
    <name type="scientific">Aspergillus granulosus</name>
    <dbReference type="NCBI Taxonomy" id="176169"/>
    <lineage>
        <taxon>Eukaryota</taxon>
        <taxon>Fungi</taxon>
        <taxon>Dikarya</taxon>
        <taxon>Ascomycota</taxon>
        <taxon>Pezizomycotina</taxon>
        <taxon>Eurotiomycetes</taxon>
        <taxon>Eurotiomycetidae</taxon>
        <taxon>Eurotiales</taxon>
        <taxon>Aspergillaceae</taxon>
        <taxon>Aspergillus</taxon>
        <taxon>Aspergillus subgen. Nidulantes</taxon>
    </lineage>
</organism>
<dbReference type="InterPro" id="IPR027417">
    <property type="entry name" value="P-loop_NTPase"/>
</dbReference>
<dbReference type="InterPro" id="IPR007111">
    <property type="entry name" value="NACHT_NTPase"/>
</dbReference>
<dbReference type="EMBL" id="JBFXLT010000150">
    <property type="protein sequence ID" value="KAL2803140.1"/>
    <property type="molecule type" value="Genomic_DNA"/>
</dbReference>
<dbReference type="Proteomes" id="UP001610334">
    <property type="component" value="Unassembled WGS sequence"/>
</dbReference>
<dbReference type="SMART" id="SM00248">
    <property type="entry name" value="ANK"/>
    <property type="match status" value="4"/>
</dbReference>
<dbReference type="InterPro" id="IPR054471">
    <property type="entry name" value="GPIID_WHD"/>
</dbReference>
<keyword evidence="1" id="KW-0677">Repeat</keyword>
<feature type="repeat" description="ANK" evidence="2">
    <location>
        <begin position="766"/>
        <end position="798"/>
    </location>
</feature>
<dbReference type="InterPro" id="IPR056884">
    <property type="entry name" value="NPHP3-like_N"/>
</dbReference>
<dbReference type="InterPro" id="IPR002110">
    <property type="entry name" value="Ankyrin_rpt"/>
</dbReference>
<gene>
    <name evidence="4" type="ORF">BJX63DRAFT_412986</name>
</gene>
<evidence type="ECO:0000256" key="1">
    <source>
        <dbReference type="ARBA" id="ARBA00022737"/>
    </source>
</evidence>
<keyword evidence="5" id="KW-1185">Reference proteome</keyword>
<dbReference type="InterPro" id="IPR036770">
    <property type="entry name" value="Ankyrin_rpt-contain_sf"/>
</dbReference>
<evidence type="ECO:0000313" key="5">
    <source>
        <dbReference type="Proteomes" id="UP001610334"/>
    </source>
</evidence>
<evidence type="ECO:0000259" key="3">
    <source>
        <dbReference type="PROSITE" id="PS50837"/>
    </source>
</evidence>
<protein>
    <recommendedName>
        <fullName evidence="3">NACHT domain-containing protein</fullName>
    </recommendedName>
</protein>
<dbReference type="Pfam" id="PF17111">
    <property type="entry name" value="PigL_N"/>
    <property type="match status" value="1"/>
</dbReference>
<dbReference type="PROSITE" id="PS50297">
    <property type="entry name" value="ANK_REP_REGION"/>
    <property type="match status" value="1"/>
</dbReference>
<dbReference type="Gene3D" id="3.40.50.300">
    <property type="entry name" value="P-loop containing nucleotide triphosphate hydrolases"/>
    <property type="match status" value="1"/>
</dbReference>
<comment type="caution">
    <text evidence="4">The sequence shown here is derived from an EMBL/GenBank/DDBJ whole genome shotgun (WGS) entry which is preliminary data.</text>
</comment>
<dbReference type="Gene3D" id="1.25.40.20">
    <property type="entry name" value="Ankyrin repeat-containing domain"/>
    <property type="match status" value="1"/>
</dbReference>
<accession>A0ABR4GVQ5</accession>
<proteinExistence type="predicted"/>
<keyword evidence="2" id="KW-0040">ANK repeat</keyword>
<dbReference type="PANTHER" id="PTHR10039:SF16">
    <property type="entry name" value="GPI INOSITOL-DEACYLASE"/>
    <property type="match status" value="1"/>
</dbReference>